<dbReference type="PANTHER" id="PTHR36573:SF1">
    <property type="entry name" value="INTERMEMBRANE PHOSPHOLIPID TRANSPORT SYSTEM BINDING PROTEIN MLAC"/>
    <property type="match status" value="1"/>
</dbReference>
<proteinExistence type="predicted"/>
<keyword evidence="1" id="KW-0732">Signal</keyword>
<dbReference type="RefSeq" id="WP_377725310.1">
    <property type="nucleotide sequence ID" value="NZ_JBHSEW010000005.1"/>
</dbReference>
<dbReference type="Proteomes" id="UP001595967">
    <property type="component" value="Unassembled WGS sequence"/>
</dbReference>
<evidence type="ECO:0000313" key="3">
    <source>
        <dbReference type="Proteomes" id="UP001595967"/>
    </source>
</evidence>
<dbReference type="PANTHER" id="PTHR36573">
    <property type="entry name" value="INTERMEMBRANE PHOSPHOLIPID TRANSPORT SYSTEM BINDING PROTEIN MLAC"/>
    <property type="match status" value="1"/>
</dbReference>
<keyword evidence="3" id="KW-1185">Reference proteome</keyword>
<dbReference type="EMBL" id="JBHSEW010000005">
    <property type="protein sequence ID" value="MFC4622046.1"/>
    <property type="molecule type" value="Genomic_DNA"/>
</dbReference>
<evidence type="ECO:0000256" key="1">
    <source>
        <dbReference type="SAM" id="SignalP"/>
    </source>
</evidence>
<evidence type="ECO:0000313" key="2">
    <source>
        <dbReference type="EMBL" id="MFC4622046.1"/>
    </source>
</evidence>
<comment type="caution">
    <text evidence="2">The sequence shown here is derived from an EMBL/GenBank/DDBJ whole genome shotgun (WGS) entry which is preliminary data.</text>
</comment>
<dbReference type="InterPro" id="IPR008869">
    <property type="entry name" value="MlaC/ttg2D"/>
</dbReference>
<reference evidence="3" key="1">
    <citation type="journal article" date="2019" name="Int. J. Syst. Evol. Microbiol.">
        <title>The Global Catalogue of Microorganisms (GCM) 10K type strain sequencing project: providing services to taxonomists for standard genome sequencing and annotation.</title>
        <authorList>
            <consortium name="The Broad Institute Genomics Platform"/>
            <consortium name="The Broad Institute Genome Sequencing Center for Infectious Disease"/>
            <person name="Wu L."/>
            <person name="Ma J."/>
        </authorList>
    </citation>
    <scope>NUCLEOTIDE SEQUENCE [LARGE SCALE GENOMIC DNA]</scope>
    <source>
        <strain evidence="3">JCM 11650</strain>
    </source>
</reference>
<dbReference type="Gene3D" id="3.10.450.50">
    <property type="match status" value="1"/>
</dbReference>
<feature type="signal peptide" evidence="1">
    <location>
        <begin position="1"/>
        <end position="23"/>
    </location>
</feature>
<accession>A0ABV9GV49</accession>
<gene>
    <name evidence="2" type="ORF">ACFO3A_07415</name>
</gene>
<dbReference type="Pfam" id="PF05494">
    <property type="entry name" value="MlaC"/>
    <property type="match status" value="1"/>
</dbReference>
<dbReference type="Gene3D" id="1.10.10.640">
    <property type="entry name" value="phospholipid-binding protein"/>
    <property type="match status" value="1"/>
</dbReference>
<feature type="chain" id="PRO_5046359841" evidence="1">
    <location>
        <begin position="24"/>
        <end position="213"/>
    </location>
</feature>
<sequence length="213" mass="23637">MQRRTLATLLASLTVCAALPAWAQAEEAPDALIKRLSADLLELIKQDPQLKKGDIAHISEVVDREVMPYVNFRRMTSAAVGPQWRQANEAQRDKLQQSFKAMLIRTYAGALAQVSDQKVVVKPLRAAPGDTDVLVRTEVHGKGEPVPLDFRLEKKPGEGWKVYNFNVLGIWLVETYRTQFAQELNKGGIDGLIQALSTRTFDASAPATAQTRQ</sequence>
<name>A0ABV9GV49_9BURK</name>
<dbReference type="PIRSF" id="PIRSF004649">
    <property type="entry name" value="MlaC"/>
    <property type="match status" value="1"/>
</dbReference>
<protein>
    <submittedName>
        <fullName evidence="2">Phospholipid-binding protein MlaC</fullName>
    </submittedName>
</protein>
<organism evidence="2 3">
    <name type="scientific">Comamonas nitrativorans</name>
    <dbReference type="NCBI Taxonomy" id="108437"/>
    <lineage>
        <taxon>Bacteria</taxon>
        <taxon>Pseudomonadati</taxon>
        <taxon>Pseudomonadota</taxon>
        <taxon>Betaproteobacteria</taxon>
        <taxon>Burkholderiales</taxon>
        <taxon>Comamonadaceae</taxon>
        <taxon>Comamonas</taxon>
    </lineage>
</organism>